<comment type="caution">
    <text evidence="1">Lacks conserved residue(s) required for the propagation of feature annotation.</text>
</comment>
<dbReference type="Proteomes" id="UP000500826">
    <property type="component" value="Chromosome"/>
</dbReference>
<evidence type="ECO:0000259" key="2">
    <source>
        <dbReference type="PROSITE" id="PS51635"/>
    </source>
</evidence>
<feature type="short sequence motif" description="GXSXG" evidence="1">
    <location>
        <begin position="43"/>
        <end position="47"/>
    </location>
</feature>
<feature type="domain" description="PNPLA" evidence="2">
    <location>
        <begin position="13"/>
        <end position="85"/>
    </location>
</feature>
<reference evidence="3 4" key="1">
    <citation type="submission" date="2020-05" db="EMBL/GenBank/DDBJ databases">
        <title>Ramlibacter rhizophilus sp. nov., isolated from rhizosphere soil of national flower Mugunghwa from South Korea.</title>
        <authorList>
            <person name="Zheng-Fei Y."/>
            <person name="Huan T."/>
        </authorList>
    </citation>
    <scope>NUCLEOTIDE SEQUENCE [LARGE SCALE GENOMIC DNA]</scope>
    <source>
        <strain evidence="3 4">H242</strain>
    </source>
</reference>
<protein>
    <recommendedName>
        <fullName evidence="2">PNPLA domain-containing protein</fullName>
    </recommendedName>
</protein>
<evidence type="ECO:0000313" key="4">
    <source>
        <dbReference type="Proteomes" id="UP000500826"/>
    </source>
</evidence>
<dbReference type="PROSITE" id="PS51635">
    <property type="entry name" value="PNPLA"/>
    <property type="match status" value="1"/>
</dbReference>
<keyword evidence="4" id="KW-1185">Reference proteome</keyword>
<gene>
    <name evidence="3" type="ORF">HK414_27840</name>
</gene>
<sequence length="85" mass="9340">MRERPPADRYCDLVLNGGVASGIVYPWAIVELARSFRFRRIGGNSVGAMAAALAAAAEYGRCNGNPNAFEVLRQRRSTSRRRRAA</sequence>
<reference evidence="3 4" key="2">
    <citation type="submission" date="2020-05" db="EMBL/GenBank/DDBJ databases">
        <authorList>
            <person name="Khan S.A."/>
            <person name="Jeon C.O."/>
            <person name="Chun B.H."/>
        </authorList>
    </citation>
    <scope>NUCLEOTIDE SEQUENCE [LARGE SCALE GENOMIC DNA]</scope>
    <source>
        <strain evidence="3 4">H242</strain>
    </source>
</reference>
<evidence type="ECO:0000256" key="1">
    <source>
        <dbReference type="PROSITE-ProRule" id="PRU01161"/>
    </source>
</evidence>
<proteinExistence type="predicted"/>
<organism evidence="3 4">
    <name type="scientific">Ramlibacter terrae</name>
    <dbReference type="NCBI Taxonomy" id="2732511"/>
    <lineage>
        <taxon>Bacteria</taxon>
        <taxon>Pseudomonadati</taxon>
        <taxon>Pseudomonadota</taxon>
        <taxon>Betaproteobacteria</taxon>
        <taxon>Burkholderiales</taxon>
        <taxon>Comamonadaceae</taxon>
        <taxon>Ramlibacter</taxon>
    </lineage>
</organism>
<evidence type="ECO:0000313" key="3">
    <source>
        <dbReference type="EMBL" id="QJW85661.1"/>
    </source>
</evidence>
<dbReference type="InterPro" id="IPR002641">
    <property type="entry name" value="PNPLA_dom"/>
</dbReference>
<accession>A0ABX6P695</accession>
<dbReference type="Gene3D" id="3.40.1090.10">
    <property type="entry name" value="Cytosolic phospholipase A2 catalytic domain"/>
    <property type="match status" value="1"/>
</dbReference>
<name>A0ABX6P695_9BURK</name>
<dbReference type="EMBL" id="CP053418">
    <property type="protein sequence ID" value="QJW85661.1"/>
    <property type="molecule type" value="Genomic_DNA"/>
</dbReference>